<dbReference type="PRINTS" id="PR00097">
    <property type="entry name" value="ANTSNTHASEII"/>
</dbReference>
<keyword evidence="4" id="KW-1185">Reference proteome</keyword>
<name>A0A6N7IPS6_9FIRM</name>
<dbReference type="PANTHER" id="PTHR43418:SF4">
    <property type="entry name" value="MULTIFUNCTIONAL TRYPTOPHAN BIOSYNTHESIS PROTEIN"/>
    <property type="match status" value="1"/>
</dbReference>
<dbReference type="EMBL" id="WHYR01000009">
    <property type="protein sequence ID" value="MQL51603.1"/>
    <property type="molecule type" value="Genomic_DNA"/>
</dbReference>
<dbReference type="GO" id="GO:0000162">
    <property type="term" value="P:L-tryptophan biosynthetic process"/>
    <property type="evidence" value="ECO:0007669"/>
    <property type="project" value="TreeGrafter"/>
</dbReference>
<evidence type="ECO:0000313" key="4">
    <source>
        <dbReference type="Proteomes" id="UP000441717"/>
    </source>
</evidence>
<dbReference type="PROSITE" id="PS51273">
    <property type="entry name" value="GATASE_TYPE_1"/>
    <property type="match status" value="1"/>
</dbReference>
<dbReference type="InterPro" id="IPR006221">
    <property type="entry name" value="TrpG/PapA_dom"/>
</dbReference>
<dbReference type="InterPro" id="IPR050472">
    <property type="entry name" value="Anth_synth/Amidotransfase"/>
</dbReference>
<dbReference type="InterPro" id="IPR029062">
    <property type="entry name" value="Class_I_gatase-like"/>
</dbReference>
<accession>A0A6N7IPS6</accession>
<keyword evidence="1" id="KW-0315">Glutamine amidotransferase</keyword>
<evidence type="ECO:0000259" key="2">
    <source>
        <dbReference type="Pfam" id="PF00117"/>
    </source>
</evidence>
<gene>
    <name evidence="3" type="ORF">GFC01_04865</name>
</gene>
<dbReference type="EC" id="4.1.3.27" evidence="3"/>
<keyword evidence="3" id="KW-0456">Lyase</keyword>
<dbReference type="CDD" id="cd01743">
    <property type="entry name" value="GATase1_Anthranilate_Synthase"/>
    <property type="match status" value="1"/>
</dbReference>
<dbReference type="PRINTS" id="PR00096">
    <property type="entry name" value="GATASE"/>
</dbReference>
<organism evidence="3 4">
    <name type="scientific">Desulfofundulus thermobenzoicus</name>
    <dbReference type="NCBI Taxonomy" id="29376"/>
    <lineage>
        <taxon>Bacteria</taxon>
        <taxon>Bacillati</taxon>
        <taxon>Bacillota</taxon>
        <taxon>Clostridia</taxon>
        <taxon>Eubacteriales</taxon>
        <taxon>Peptococcaceae</taxon>
        <taxon>Desulfofundulus</taxon>
    </lineage>
</organism>
<reference evidence="3 4" key="1">
    <citation type="submission" date="2019-10" db="EMBL/GenBank/DDBJ databases">
        <title>Comparative genomics of sulfur disproportionating microorganisms.</title>
        <authorList>
            <person name="Ward L.M."/>
            <person name="Bertran E."/>
            <person name="Johnston D."/>
        </authorList>
    </citation>
    <scope>NUCLEOTIDE SEQUENCE [LARGE SCALE GENOMIC DNA]</scope>
    <source>
        <strain evidence="3 4">DSM 14055</strain>
    </source>
</reference>
<dbReference type="Pfam" id="PF00117">
    <property type="entry name" value="GATase"/>
    <property type="match status" value="1"/>
</dbReference>
<dbReference type="FunFam" id="3.40.50.880:FF:000003">
    <property type="entry name" value="Anthranilate synthase component II"/>
    <property type="match status" value="1"/>
</dbReference>
<dbReference type="PANTHER" id="PTHR43418">
    <property type="entry name" value="MULTIFUNCTIONAL TRYPTOPHAN BIOSYNTHESIS PROTEIN-RELATED"/>
    <property type="match status" value="1"/>
</dbReference>
<proteinExistence type="predicted"/>
<evidence type="ECO:0000313" key="3">
    <source>
        <dbReference type="EMBL" id="MQL51603.1"/>
    </source>
</evidence>
<sequence>MSVAAVQRPFPFPSAEQPVKLLMIDNYDSFTYNLVQYFGQLNVTVEVRRNDRVTLEEIQELQPTHVVISPGPGNPDSAGVSLALVRNLAGKIPILGVCLGHQTIGQVFGGRVVRAGRLMHGKTSAIRHDGRTIFQGLPSPFTATRYHSLLVERHTLPACLEISAWTAEGEIMGLRHREFTVEGVQFHPESILTEHGMELLANFLRLNGGRWTV</sequence>
<dbReference type="RefSeq" id="WP_152945531.1">
    <property type="nucleotide sequence ID" value="NZ_WHYR01000009.1"/>
</dbReference>
<feature type="domain" description="Glutamine amidotransferase" evidence="2">
    <location>
        <begin position="22"/>
        <end position="204"/>
    </location>
</feature>
<dbReference type="Proteomes" id="UP000441717">
    <property type="component" value="Unassembled WGS sequence"/>
</dbReference>
<protein>
    <submittedName>
        <fullName evidence="3">Anthranilate/aminodeoxychorismate synthase component II</fullName>
        <ecNumber evidence="3">4.1.3.27</ecNumber>
    </submittedName>
</protein>
<dbReference type="SUPFAM" id="SSF52317">
    <property type="entry name" value="Class I glutamine amidotransferase-like"/>
    <property type="match status" value="1"/>
</dbReference>
<dbReference type="InterPro" id="IPR017926">
    <property type="entry name" value="GATASE"/>
</dbReference>
<dbReference type="OrthoDB" id="9804328at2"/>
<dbReference type="PRINTS" id="PR00099">
    <property type="entry name" value="CPSGATASE"/>
</dbReference>
<dbReference type="GO" id="GO:0004049">
    <property type="term" value="F:anthranilate synthase activity"/>
    <property type="evidence" value="ECO:0007669"/>
    <property type="project" value="UniProtKB-EC"/>
</dbReference>
<comment type="caution">
    <text evidence="3">The sequence shown here is derived from an EMBL/GenBank/DDBJ whole genome shotgun (WGS) entry which is preliminary data.</text>
</comment>
<evidence type="ECO:0000256" key="1">
    <source>
        <dbReference type="ARBA" id="ARBA00022962"/>
    </source>
</evidence>
<dbReference type="GO" id="GO:0005829">
    <property type="term" value="C:cytosol"/>
    <property type="evidence" value="ECO:0007669"/>
    <property type="project" value="TreeGrafter"/>
</dbReference>
<dbReference type="NCBIfam" id="TIGR00566">
    <property type="entry name" value="trpG_papA"/>
    <property type="match status" value="1"/>
</dbReference>
<dbReference type="Gene3D" id="3.40.50.880">
    <property type="match status" value="1"/>
</dbReference>
<dbReference type="AlphaFoldDB" id="A0A6N7IPS6"/>